<keyword evidence="2 4" id="KW-0863">Zinc-finger</keyword>
<dbReference type="Gene3D" id="3.30.40.10">
    <property type="entry name" value="Zinc/RING finger domain, C3HC4 (zinc finger)"/>
    <property type="match status" value="1"/>
</dbReference>
<sequence length="287" mass="30843">MSNVNPRPAASLPQAQHSLPAAEAAQSIDDPYLTSLAAGNFSSPSLPPLSNLPSPTSSSPFGRSSWATAGQEMPPPAARRRPSNRGGAVDLAKQEPDFDDTSSTIDPSIPSVTTMPPRTRRRSVASGTGPAVRKRRSSAATSPSNRPSKARRKVSLADDENEPSPFDDDDLYSLDGKVESETIDLSNATEVPANLLAPKVDNRVKIGKFQCVICMDDTTALTVTHCGHLFCSECLHSSLHIDTMKRTCPVCRSKVELKGAKKAAKTYYHLELKVMTKTKMGKRPADT</sequence>
<dbReference type="GO" id="GO:0006511">
    <property type="term" value="P:ubiquitin-dependent protein catabolic process"/>
    <property type="evidence" value="ECO:0007669"/>
    <property type="project" value="TreeGrafter"/>
</dbReference>
<dbReference type="SMART" id="SM00184">
    <property type="entry name" value="RING"/>
    <property type="match status" value="1"/>
</dbReference>
<dbReference type="Proteomes" id="UP001148614">
    <property type="component" value="Unassembled WGS sequence"/>
</dbReference>
<dbReference type="PROSITE" id="PS00518">
    <property type="entry name" value="ZF_RING_1"/>
    <property type="match status" value="1"/>
</dbReference>
<keyword evidence="1" id="KW-0479">Metal-binding</keyword>
<evidence type="ECO:0000256" key="5">
    <source>
        <dbReference type="SAM" id="MobiDB-lite"/>
    </source>
</evidence>
<dbReference type="VEuPathDB" id="FungiDB:F4678DRAFT_469176"/>
<organism evidence="7 8">
    <name type="scientific">Xylaria arbuscula</name>
    <dbReference type="NCBI Taxonomy" id="114810"/>
    <lineage>
        <taxon>Eukaryota</taxon>
        <taxon>Fungi</taxon>
        <taxon>Dikarya</taxon>
        <taxon>Ascomycota</taxon>
        <taxon>Pezizomycotina</taxon>
        <taxon>Sordariomycetes</taxon>
        <taxon>Xylariomycetidae</taxon>
        <taxon>Xylariales</taxon>
        <taxon>Xylariaceae</taxon>
        <taxon>Xylaria</taxon>
    </lineage>
</organism>
<keyword evidence="8" id="KW-1185">Reference proteome</keyword>
<feature type="compositionally biased region" description="Polar residues" evidence="5">
    <location>
        <begin position="101"/>
        <end position="116"/>
    </location>
</feature>
<proteinExistence type="predicted"/>
<evidence type="ECO:0000259" key="6">
    <source>
        <dbReference type="PROSITE" id="PS50089"/>
    </source>
</evidence>
<dbReference type="GO" id="GO:0140082">
    <property type="term" value="F:SUMO-ubiquitin ligase activity"/>
    <property type="evidence" value="ECO:0007669"/>
    <property type="project" value="TreeGrafter"/>
</dbReference>
<dbReference type="GO" id="GO:0061630">
    <property type="term" value="F:ubiquitin protein ligase activity"/>
    <property type="evidence" value="ECO:0007669"/>
    <property type="project" value="InterPro"/>
</dbReference>
<dbReference type="InterPro" id="IPR001841">
    <property type="entry name" value="Znf_RING"/>
</dbReference>
<dbReference type="InterPro" id="IPR013083">
    <property type="entry name" value="Znf_RING/FYVE/PHD"/>
</dbReference>
<dbReference type="Pfam" id="PF13920">
    <property type="entry name" value="zf-C3HC4_3"/>
    <property type="match status" value="1"/>
</dbReference>
<dbReference type="AlphaFoldDB" id="A0A9W8N2M5"/>
<dbReference type="GO" id="GO:0008270">
    <property type="term" value="F:zinc ion binding"/>
    <property type="evidence" value="ECO:0007669"/>
    <property type="project" value="UniProtKB-KW"/>
</dbReference>
<comment type="caution">
    <text evidence="7">The sequence shown here is derived from an EMBL/GenBank/DDBJ whole genome shotgun (WGS) entry which is preliminary data.</text>
</comment>
<keyword evidence="3" id="KW-0862">Zinc</keyword>
<evidence type="ECO:0000256" key="2">
    <source>
        <dbReference type="ARBA" id="ARBA00022771"/>
    </source>
</evidence>
<evidence type="ECO:0000256" key="4">
    <source>
        <dbReference type="PROSITE-ProRule" id="PRU00175"/>
    </source>
</evidence>
<evidence type="ECO:0000313" key="8">
    <source>
        <dbReference type="Proteomes" id="UP001148614"/>
    </source>
</evidence>
<evidence type="ECO:0000256" key="3">
    <source>
        <dbReference type="ARBA" id="ARBA00022833"/>
    </source>
</evidence>
<dbReference type="SUPFAM" id="SSF57850">
    <property type="entry name" value="RING/U-box"/>
    <property type="match status" value="1"/>
</dbReference>
<feature type="compositionally biased region" description="Low complexity" evidence="5">
    <location>
        <begin position="42"/>
        <end position="65"/>
    </location>
</feature>
<name>A0A9W8N2M5_9PEZI</name>
<dbReference type="GO" id="GO:0033768">
    <property type="term" value="C:SUMO-targeted ubiquitin ligase complex"/>
    <property type="evidence" value="ECO:0007669"/>
    <property type="project" value="TreeGrafter"/>
</dbReference>
<dbReference type="InterPro" id="IPR017907">
    <property type="entry name" value="Znf_RING_CS"/>
</dbReference>
<feature type="domain" description="RING-type" evidence="6">
    <location>
        <begin position="211"/>
        <end position="252"/>
    </location>
</feature>
<reference evidence="7" key="1">
    <citation type="submission" date="2022-07" db="EMBL/GenBank/DDBJ databases">
        <title>Genome Sequence of Xylaria arbuscula.</title>
        <authorList>
            <person name="Buettner E."/>
        </authorList>
    </citation>
    <scope>NUCLEOTIDE SEQUENCE</scope>
    <source>
        <strain evidence="7">VT107</strain>
    </source>
</reference>
<dbReference type="EMBL" id="JANPWZ010003856">
    <property type="protein sequence ID" value="KAJ3550813.1"/>
    <property type="molecule type" value="Genomic_DNA"/>
</dbReference>
<dbReference type="PANTHER" id="PTHR47094">
    <property type="entry name" value="ELFLESS, ISOFORM B"/>
    <property type="match status" value="1"/>
</dbReference>
<dbReference type="GO" id="GO:0032183">
    <property type="term" value="F:SUMO binding"/>
    <property type="evidence" value="ECO:0007669"/>
    <property type="project" value="TreeGrafter"/>
</dbReference>
<evidence type="ECO:0000313" key="7">
    <source>
        <dbReference type="EMBL" id="KAJ3550813.1"/>
    </source>
</evidence>
<feature type="compositionally biased region" description="Polar residues" evidence="5">
    <location>
        <begin position="138"/>
        <end position="147"/>
    </location>
</feature>
<accession>A0A9W8N2M5</accession>
<protein>
    <recommendedName>
        <fullName evidence="6">RING-type domain-containing protein</fullName>
    </recommendedName>
</protein>
<feature type="region of interest" description="Disordered" evidence="5">
    <location>
        <begin position="1"/>
        <end position="173"/>
    </location>
</feature>
<dbReference type="PANTHER" id="PTHR47094:SF1">
    <property type="entry name" value="RING-TYPE E3 UBIQUITIN TRANSFERASE"/>
    <property type="match status" value="1"/>
</dbReference>
<dbReference type="PROSITE" id="PS50089">
    <property type="entry name" value="ZF_RING_2"/>
    <property type="match status" value="1"/>
</dbReference>
<feature type="compositionally biased region" description="Acidic residues" evidence="5">
    <location>
        <begin position="157"/>
        <end position="172"/>
    </location>
</feature>
<evidence type="ECO:0000256" key="1">
    <source>
        <dbReference type="ARBA" id="ARBA00022723"/>
    </source>
</evidence>
<dbReference type="InterPro" id="IPR049627">
    <property type="entry name" value="SLX8"/>
</dbReference>
<gene>
    <name evidence="7" type="ORF">NPX13_g11456</name>
</gene>